<feature type="transmembrane region" description="Helical" evidence="1">
    <location>
        <begin position="121"/>
        <end position="140"/>
    </location>
</feature>
<keyword evidence="1" id="KW-0812">Transmembrane</keyword>
<sequence length="146" mass="15717">MSIEIQGRGDSVYVVVTAAAGRSEQGQVKHRVELDRDEAGALSRKLLRESKKAFWLDSTFRGTLGIAVFAILVTTVICSVLYFVINQGSPFLARPLETAATIGLVFVATVSAIFQNHAPRLCNTLVVAGMVASVVMYWISVSGVTL</sequence>
<name>A0A1W6KFA1_9GAMM</name>
<proteinExistence type="predicted"/>
<geneLocation type="plasmid" evidence="3">
    <name>psmr5</name>
</geneLocation>
<keyword evidence="1" id="KW-0472">Membrane</keyword>
<evidence type="ECO:0000256" key="1">
    <source>
        <dbReference type="SAM" id="Phobius"/>
    </source>
</evidence>
<dbReference type="Proteomes" id="UP000193100">
    <property type="component" value="Plasmid pSMR5"/>
</dbReference>
<reference evidence="2 3" key="1">
    <citation type="submission" date="2017-04" db="EMBL/GenBank/DDBJ databases">
        <title>Genome Sequence of Marinobacter salarius strain SMR5 Isolated from a culture of the Diatom Skeletonema marinoi.</title>
        <authorList>
            <person name="Topel M."/>
            <person name="Pinder M.I.M."/>
            <person name="Johansson O.N."/>
            <person name="Kourtchenko O."/>
            <person name="Godhe A."/>
            <person name="Clarke A.K."/>
        </authorList>
    </citation>
    <scope>NUCLEOTIDE SEQUENCE [LARGE SCALE GENOMIC DNA]</scope>
    <source>
        <strain evidence="2 3">SMR5</strain>
        <plasmid evidence="3">Plasmid psmr5</plasmid>
    </source>
</reference>
<dbReference type="AlphaFoldDB" id="A0A1W6KFA1"/>
<evidence type="ECO:0000313" key="2">
    <source>
        <dbReference type="EMBL" id="ARM86114.1"/>
    </source>
</evidence>
<organism evidence="2 3">
    <name type="scientific">Marinobacter salarius</name>
    <dbReference type="NCBI Taxonomy" id="1420917"/>
    <lineage>
        <taxon>Bacteria</taxon>
        <taxon>Pseudomonadati</taxon>
        <taxon>Pseudomonadota</taxon>
        <taxon>Gammaproteobacteria</taxon>
        <taxon>Pseudomonadales</taxon>
        <taxon>Marinobacteraceae</taxon>
        <taxon>Marinobacter</taxon>
    </lineage>
</organism>
<evidence type="ECO:0000313" key="3">
    <source>
        <dbReference type="Proteomes" id="UP000193100"/>
    </source>
</evidence>
<protein>
    <submittedName>
        <fullName evidence="2">Uncharacterized protein</fullName>
    </submittedName>
</protein>
<feature type="transmembrane region" description="Helical" evidence="1">
    <location>
        <begin position="64"/>
        <end position="85"/>
    </location>
</feature>
<dbReference type="RefSeq" id="WP_085682083.1">
    <property type="nucleotide sequence ID" value="NZ_CP020932.1"/>
</dbReference>
<keyword evidence="1" id="KW-1133">Transmembrane helix</keyword>
<feature type="transmembrane region" description="Helical" evidence="1">
    <location>
        <begin position="91"/>
        <end position="114"/>
    </location>
</feature>
<accession>A0A1W6KFA1</accession>
<gene>
    <name evidence="2" type="ORF">MARSALSMR5_04094</name>
</gene>
<dbReference type="EMBL" id="CP020932">
    <property type="protein sequence ID" value="ARM86114.1"/>
    <property type="molecule type" value="Genomic_DNA"/>
</dbReference>
<keyword evidence="2" id="KW-0614">Plasmid</keyword>
<dbReference type="GeneID" id="77258007"/>